<organism evidence="1 2">
    <name type="scientific">Yersinia frederiksenii</name>
    <dbReference type="NCBI Taxonomy" id="29484"/>
    <lineage>
        <taxon>Bacteria</taxon>
        <taxon>Pseudomonadati</taxon>
        <taxon>Pseudomonadota</taxon>
        <taxon>Gammaproteobacteria</taxon>
        <taxon>Enterobacterales</taxon>
        <taxon>Yersiniaceae</taxon>
        <taxon>Yersinia</taxon>
    </lineage>
</organism>
<reference evidence="1 2" key="1">
    <citation type="submission" date="2015-03" db="EMBL/GenBank/DDBJ databases">
        <authorList>
            <consortium name="Pathogen Informatics"/>
            <person name="Murphy D."/>
        </authorList>
    </citation>
    <scope>NUCLEOTIDE SEQUENCE [LARGE SCALE GENOMIC DNA]</scope>
    <source>
        <strain evidence="1 2">3400/83</strain>
    </source>
</reference>
<name>A0AAI8ZQ54_YERFR</name>
<comment type="caution">
    <text evidence="1">The sequence shown here is derived from an EMBL/GenBank/DDBJ whole genome shotgun (WGS) entry which is preliminary data.</text>
</comment>
<sequence length="103" mass="12064">MMDTKQRLPEEVMITLLFDPAFNACLERCLDESELIANFCRLYEVELPRQPRNGLEMLVDEATGYRECAFDKFFTAFIPFVHRVVYLPLKSQFYAAQSAERKS</sequence>
<dbReference type="Proteomes" id="UP000046784">
    <property type="component" value="Unassembled WGS sequence"/>
</dbReference>
<dbReference type="EMBL" id="CGCB01000007">
    <property type="protein sequence ID" value="CFQ96789.1"/>
    <property type="molecule type" value="Genomic_DNA"/>
</dbReference>
<evidence type="ECO:0000313" key="2">
    <source>
        <dbReference type="Proteomes" id="UP000046784"/>
    </source>
</evidence>
<dbReference type="AlphaFoldDB" id="A0AAI8ZQ54"/>
<evidence type="ECO:0000313" key="1">
    <source>
        <dbReference type="EMBL" id="CFQ96789.1"/>
    </source>
</evidence>
<protein>
    <submittedName>
        <fullName evidence="1">Uncharacterized protein</fullName>
    </submittedName>
</protein>
<proteinExistence type="predicted"/>
<accession>A0AAI8ZQ54</accession>
<gene>
    <name evidence="1" type="ORF">ERS008524_01587</name>
</gene>